<organism evidence="4 5">
    <name type="scientific">Actinomadura gamaensis</name>
    <dbReference type="NCBI Taxonomy" id="1763541"/>
    <lineage>
        <taxon>Bacteria</taxon>
        <taxon>Bacillati</taxon>
        <taxon>Actinomycetota</taxon>
        <taxon>Actinomycetes</taxon>
        <taxon>Streptosporangiales</taxon>
        <taxon>Thermomonosporaceae</taxon>
        <taxon>Actinomadura</taxon>
    </lineage>
</organism>
<feature type="transmembrane region" description="Helical" evidence="2">
    <location>
        <begin position="14"/>
        <end position="35"/>
    </location>
</feature>
<dbReference type="Proteomes" id="UP001595872">
    <property type="component" value="Unassembled WGS sequence"/>
</dbReference>
<keyword evidence="2" id="KW-0472">Membrane</keyword>
<name>A0ABV9U031_9ACTN</name>
<dbReference type="CDD" id="cd06577">
    <property type="entry name" value="PASTA_pknB"/>
    <property type="match status" value="1"/>
</dbReference>
<reference evidence="5" key="1">
    <citation type="journal article" date="2019" name="Int. J. Syst. Evol. Microbiol.">
        <title>The Global Catalogue of Microorganisms (GCM) 10K type strain sequencing project: providing services to taxonomists for standard genome sequencing and annotation.</title>
        <authorList>
            <consortium name="The Broad Institute Genomics Platform"/>
            <consortium name="The Broad Institute Genome Sequencing Center for Infectious Disease"/>
            <person name="Wu L."/>
            <person name="Ma J."/>
        </authorList>
    </citation>
    <scope>NUCLEOTIDE SEQUENCE [LARGE SCALE GENOMIC DNA]</scope>
    <source>
        <strain evidence="5">KLKA75</strain>
    </source>
</reference>
<dbReference type="RefSeq" id="WP_378257624.1">
    <property type="nucleotide sequence ID" value="NZ_JBHSIT010000006.1"/>
</dbReference>
<dbReference type="Pfam" id="PF03793">
    <property type="entry name" value="PASTA"/>
    <property type="match status" value="1"/>
</dbReference>
<evidence type="ECO:0000259" key="3">
    <source>
        <dbReference type="PROSITE" id="PS51178"/>
    </source>
</evidence>
<dbReference type="SMART" id="SM00740">
    <property type="entry name" value="PASTA"/>
    <property type="match status" value="1"/>
</dbReference>
<proteinExistence type="predicted"/>
<evidence type="ECO:0000256" key="2">
    <source>
        <dbReference type="SAM" id="Phobius"/>
    </source>
</evidence>
<gene>
    <name evidence="4" type="ORF">ACFPCY_21005</name>
</gene>
<feature type="compositionally biased region" description="Gly residues" evidence="1">
    <location>
        <begin position="36"/>
        <end position="49"/>
    </location>
</feature>
<keyword evidence="5" id="KW-1185">Reference proteome</keyword>
<feature type="domain" description="PASTA" evidence="3">
    <location>
        <begin position="60"/>
        <end position="127"/>
    </location>
</feature>
<keyword evidence="2" id="KW-1133">Transmembrane helix</keyword>
<dbReference type="PROSITE" id="PS51178">
    <property type="entry name" value="PASTA"/>
    <property type="match status" value="1"/>
</dbReference>
<dbReference type="Gene3D" id="3.30.10.20">
    <property type="match status" value="1"/>
</dbReference>
<accession>A0ABV9U031</accession>
<sequence>MPESRPQEIPGRTMLLLGGGATVAAGLVLGLTVLVGGGPGGSGGSGPGPGTTVTTTQVGRSEGAITVPPVTGLGSRAATDRLAERHIPVGAVIRVPSSRPSGSVVRSYPEGGTPLAGGEQVTLYVSAGMGG</sequence>
<evidence type="ECO:0000313" key="4">
    <source>
        <dbReference type="EMBL" id="MFC4909812.1"/>
    </source>
</evidence>
<keyword evidence="2" id="KW-0812">Transmembrane</keyword>
<protein>
    <submittedName>
        <fullName evidence="4">PASTA domain-containing protein</fullName>
    </submittedName>
</protein>
<evidence type="ECO:0000256" key="1">
    <source>
        <dbReference type="SAM" id="MobiDB-lite"/>
    </source>
</evidence>
<dbReference type="EMBL" id="JBHSIT010000006">
    <property type="protein sequence ID" value="MFC4909812.1"/>
    <property type="molecule type" value="Genomic_DNA"/>
</dbReference>
<dbReference type="InterPro" id="IPR005543">
    <property type="entry name" value="PASTA_dom"/>
</dbReference>
<feature type="region of interest" description="Disordered" evidence="1">
    <location>
        <begin position="36"/>
        <end position="72"/>
    </location>
</feature>
<comment type="caution">
    <text evidence="4">The sequence shown here is derived from an EMBL/GenBank/DDBJ whole genome shotgun (WGS) entry which is preliminary data.</text>
</comment>
<evidence type="ECO:0000313" key="5">
    <source>
        <dbReference type="Proteomes" id="UP001595872"/>
    </source>
</evidence>